<protein>
    <submittedName>
        <fullName evidence="1">Uncharacterized protein</fullName>
    </submittedName>
</protein>
<dbReference type="AlphaFoldDB" id="A0A7C1T1B8"/>
<proteinExistence type="predicted"/>
<comment type="caution">
    <text evidence="1">The sequence shown here is derived from an EMBL/GenBank/DDBJ whole genome shotgun (WGS) entry which is preliminary data.</text>
</comment>
<accession>A0A7C1T1B8</accession>
<evidence type="ECO:0000313" key="1">
    <source>
        <dbReference type="EMBL" id="HEB48435.1"/>
    </source>
</evidence>
<gene>
    <name evidence="1" type="ORF">ENP77_01385</name>
</gene>
<dbReference type="EMBL" id="DSKP01000050">
    <property type="protein sequence ID" value="HEB48435.1"/>
    <property type="molecule type" value="Genomic_DNA"/>
</dbReference>
<reference evidence="1" key="1">
    <citation type="journal article" date="2020" name="mSystems">
        <title>Genome- and Community-Level Interaction Insights into Carbon Utilization and Element Cycling Functions of Hydrothermarchaeota in Hydrothermal Sediment.</title>
        <authorList>
            <person name="Zhou Z."/>
            <person name="Liu Y."/>
            <person name="Xu W."/>
            <person name="Pan J."/>
            <person name="Luo Z.H."/>
            <person name="Li M."/>
        </authorList>
    </citation>
    <scope>NUCLEOTIDE SEQUENCE [LARGE SCALE GENOMIC DNA]</scope>
    <source>
        <strain evidence="1">SpSt-25</strain>
    </source>
</reference>
<sequence>MKEDRWSSWPLMDEEVLVVESEEGFIFNLPFSLYKRLAAEADLEREGVHPRVVRDMFGNKRTLLRTDRNKGLEIRAWLSLVVSEKHNSYFITEVEELKAQK</sequence>
<name>A0A7C1T1B8_THEPE</name>
<organism evidence="1">
    <name type="scientific">Thermofilum pendens</name>
    <dbReference type="NCBI Taxonomy" id="2269"/>
    <lineage>
        <taxon>Archaea</taxon>
        <taxon>Thermoproteota</taxon>
        <taxon>Thermoprotei</taxon>
        <taxon>Thermofilales</taxon>
        <taxon>Thermofilaceae</taxon>
        <taxon>Thermofilum</taxon>
    </lineage>
</organism>